<dbReference type="STRING" id="765440.A0A0C3FUX0"/>
<dbReference type="HOGENOM" id="CLU_001305_0_1_1"/>
<dbReference type="InterPro" id="IPR000008">
    <property type="entry name" value="C2_dom"/>
</dbReference>
<dbReference type="InterPro" id="IPR024983">
    <property type="entry name" value="CHAT_dom"/>
</dbReference>
<dbReference type="Pfam" id="PF12770">
    <property type="entry name" value="CHAT"/>
    <property type="match status" value="1"/>
</dbReference>
<dbReference type="EMBL" id="KN832991">
    <property type="protein sequence ID" value="KIM83219.1"/>
    <property type="molecule type" value="Genomic_DNA"/>
</dbReference>
<feature type="region of interest" description="Disordered" evidence="1">
    <location>
        <begin position="142"/>
        <end position="184"/>
    </location>
</feature>
<evidence type="ECO:0000259" key="2">
    <source>
        <dbReference type="PROSITE" id="PS50004"/>
    </source>
</evidence>
<dbReference type="SUPFAM" id="SSF49562">
    <property type="entry name" value="C2 domain (Calcium/lipid-binding domain, CaLB)"/>
    <property type="match status" value="1"/>
</dbReference>
<feature type="domain" description="C2" evidence="2">
    <location>
        <begin position="1"/>
        <end position="109"/>
    </location>
</feature>
<dbReference type="InParanoid" id="A0A0C3FUX0"/>
<gene>
    <name evidence="3" type="ORF">PILCRDRAFT_819455</name>
</gene>
<proteinExistence type="predicted"/>
<evidence type="ECO:0000313" key="3">
    <source>
        <dbReference type="EMBL" id="KIM83219.1"/>
    </source>
</evidence>
<reference evidence="4" key="2">
    <citation type="submission" date="2015-01" db="EMBL/GenBank/DDBJ databases">
        <title>Evolutionary Origins and Diversification of the Mycorrhizal Mutualists.</title>
        <authorList>
            <consortium name="DOE Joint Genome Institute"/>
            <consortium name="Mycorrhizal Genomics Consortium"/>
            <person name="Kohler A."/>
            <person name="Kuo A."/>
            <person name="Nagy L.G."/>
            <person name="Floudas D."/>
            <person name="Copeland A."/>
            <person name="Barry K.W."/>
            <person name="Cichocki N."/>
            <person name="Veneault-Fourrey C."/>
            <person name="LaButti K."/>
            <person name="Lindquist E.A."/>
            <person name="Lipzen A."/>
            <person name="Lundell T."/>
            <person name="Morin E."/>
            <person name="Murat C."/>
            <person name="Riley R."/>
            <person name="Ohm R."/>
            <person name="Sun H."/>
            <person name="Tunlid A."/>
            <person name="Henrissat B."/>
            <person name="Grigoriev I.V."/>
            <person name="Hibbett D.S."/>
            <person name="Martin F."/>
        </authorList>
    </citation>
    <scope>NUCLEOTIDE SEQUENCE [LARGE SCALE GENOMIC DNA]</scope>
    <source>
        <strain evidence="4">F 1598</strain>
    </source>
</reference>
<dbReference type="Proteomes" id="UP000054166">
    <property type="component" value="Unassembled WGS sequence"/>
</dbReference>
<protein>
    <recommendedName>
        <fullName evidence="2">C2 domain-containing protein</fullName>
    </recommendedName>
</protein>
<evidence type="ECO:0000313" key="4">
    <source>
        <dbReference type="Proteomes" id="UP000054166"/>
    </source>
</evidence>
<dbReference type="SMART" id="SM00239">
    <property type="entry name" value="C2"/>
    <property type="match status" value="1"/>
</dbReference>
<keyword evidence="4" id="KW-1185">Reference proteome</keyword>
<dbReference type="PANTHER" id="PTHR10098">
    <property type="entry name" value="RAPSYN-RELATED"/>
    <property type="match status" value="1"/>
</dbReference>
<organism evidence="3 4">
    <name type="scientific">Piloderma croceum (strain F 1598)</name>
    <dbReference type="NCBI Taxonomy" id="765440"/>
    <lineage>
        <taxon>Eukaryota</taxon>
        <taxon>Fungi</taxon>
        <taxon>Dikarya</taxon>
        <taxon>Basidiomycota</taxon>
        <taxon>Agaricomycotina</taxon>
        <taxon>Agaricomycetes</taxon>
        <taxon>Agaricomycetidae</taxon>
        <taxon>Atheliales</taxon>
        <taxon>Atheliaceae</taxon>
        <taxon>Piloderma</taxon>
    </lineage>
</organism>
<dbReference type="InterPro" id="IPR035892">
    <property type="entry name" value="C2_domain_sf"/>
</dbReference>
<feature type="compositionally biased region" description="Basic and acidic residues" evidence="1">
    <location>
        <begin position="165"/>
        <end position="174"/>
    </location>
</feature>
<reference evidence="3 4" key="1">
    <citation type="submission" date="2014-04" db="EMBL/GenBank/DDBJ databases">
        <authorList>
            <consortium name="DOE Joint Genome Institute"/>
            <person name="Kuo A."/>
            <person name="Tarkka M."/>
            <person name="Buscot F."/>
            <person name="Kohler A."/>
            <person name="Nagy L.G."/>
            <person name="Floudas D."/>
            <person name="Copeland A."/>
            <person name="Barry K.W."/>
            <person name="Cichocki N."/>
            <person name="Veneault-Fourrey C."/>
            <person name="LaButti K."/>
            <person name="Lindquist E.A."/>
            <person name="Lipzen A."/>
            <person name="Lundell T."/>
            <person name="Morin E."/>
            <person name="Murat C."/>
            <person name="Sun H."/>
            <person name="Tunlid A."/>
            <person name="Henrissat B."/>
            <person name="Grigoriev I.V."/>
            <person name="Hibbett D.S."/>
            <person name="Martin F."/>
            <person name="Nordberg H.P."/>
            <person name="Cantor M.N."/>
            <person name="Hua S.X."/>
        </authorList>
    </citation>
    <scope>NUCLEOTIDE SEQUENCE [LARGE SCALE GENOMIC DNA]</scope>
    <source>
        <strain evidence="3 4">F 1598</strain>
    </source>
</reference>
<dbReference type="AlphaFoldDB" id="A0A0C3FUX0"/>
<dbReference type="Pfam" id="PF00168">
    <property type="entry name" value="C2"/>
    <property type="match status" value="1"/>
</dbReference>
<sequence>MTPETNQDYFLFVGSAKITRNDLNHESLNLYVEIKLDGSGKQQTNVVKRGTEPNWDQEFRVFGNTSSILSLSVKYNAWYLRASCMGRVDIPLGTLLATCADKGFAALELTSDAFTSKSMTTGIITVKFQRLGDHIGTAVKLQSNGAGQPGRFESLEEPDNTRNQQRSELKDERSQNIPAFLSNVNRGHKIDPEDVLRELHTLGLSQFHRYQRLGRIADLENAIANQQRAEELMDDGHPNIPGLLSNLSTSLQNRFDRLGELADLDNAIAKQSKAVELTEDGHPDNPMYLSNLGNSQRIRFERIGKLDDLENSISNQQRAVELTNDNHPNKPGFLSNLGSSQIICFDRLGQLTDLESSISNQQRAVELTDNGNPNLPSRLSNLGNRQEARFKRLGELADLENAISNKQKAVKLTDDSHPTLPRFLSNLGSCQAARFTRLGELPDLDDAISNYQKAVQLTEDRHRNMPNRLCNLGNAQERRFHRLGQLADLENAISNQQKAVELTEDDHPNKSTYFSNLGASQRTRFHHLGELVDLEKAISNQRMAIELMDHKHPKMPARLYNLGNSQQARFNRLGKLNDLEDAISNKQNAVELTDEGHPSMFLHCSGLGSGQETRFRRLGQLADLENAISNKQKAVDLTDDNDPRQSVLLISLGNSQQTRFEQLGDLADLAASVATFKVAARLKSAYPRHALDAARKWARVSHQNGDLASALDGYRTALETLPKVAWLGLDAPSRHDWLLREGSENLGCLAATCAIRLGCLKEAVELLDVGRSVFWQQASSLRGDLETLRVGHSELAKELESVGRKLDIGTFSGSSSADEEYGDIGINNIEDVGRERRQLVGIWEGLVERIRQLPRFTYFLKPVPFPQLRQAVSTGRVIIINTSEYGVDALIFSAIGAIEHVPLPKITLDKLTELSGNVILNRSSDARALEDPRAQRRNIISSSLQTALQMIWHIILVPIFERIHVPLDDMHRSQHRIWWYPTGPLTFLPIHAAGSCEGTIDVSRIIISSYVTTLYSLFQSQKTNRSIPAEQLKFLAISQPQTPGHSLLPQSTPEVLGVTQAACLAGWPKDNVIRLDGPDATIEYVLNALDRCSLAHFACHGFQDPILGTKSAFALHNGSLELGQIASKRLSNGRFAFLSACHAASGLKELPGEAMHLAAGLQFAGFPSVIATMWGIRDEDAPKVAEHTYQYLFRNGLNGFDPSDAATALNRAVLHLREDPNITVDRWAPFIHFGI</sequence>
<dbReference type="Gene3D" id="2.60.40.150">
    <property type="entry name" value="C2 domain"/>
    <property type="match status" value="1"/>
</dbReference>
<dbReference type="Gene3D" id="1.25.40.10">
    <property type="entry name" value="Tetratricopeptide repeat domain"/>
    <property type="match status" value="3"/>
</dbReference>
<dbReference type="SUPFAM" id="SSF81901">
    <property type="entry name" value="HCP-like"/>
    <property type="match status" value="1"/>
</dbReference>
<dbReference type="SUPFAM" id="SSF48452">
    <property type="entry name" value="TPR-like"/>
    <property type="match status" value="2"/>
</dbReference>
<name>A0A0C3FUX0_PILCF</name>
<accession>A0A0C3FUX0</accession>
<dbReference type="InterPro" id="IPR011990">
    <property type="entry name" value="TPR-like_helical_dom_sf"/>
</dbReference>
<dbReference type="CDD" id="cd00030">
    <property type="entry name" value="C2"/>
    <property type="match status" value="1"/>
</dbReference>
<evidence type="ECO:0000256" key="1">
    <source>
        <dbReference type="SAM" id="MobiDB-lite"/>
    </source>
</evidence>
<dbReference type="PANTHER" id="PTHR10098:SF108">
    <property type="entry name" value="TETRATRICOPEPTIDE REPEAT PROTEIN 28"/>
    <property type="match status" value="1"/>
</dbReference>
<dbReference type="OrthoDB" id="9991317at2759"/>
<dbReference type="PROSITE" id="PS50004">
    <property type="entry name" value="C2"/>
    <property type="match status" value="1"/>
</dbReference>